<accession>A0A1T0AQL7</accession>
<dbReference type="SUPFAM" id="SSF54211">
    <property type="entry name" value="Ribosomal protein S5 domain 2-like"/>
    <property type="match status" value="1"/>
</dbReference>
<dbReference type="EC" id="3.4.21.53" evidence="2"/>
<dbReference type="Proteomes" id="UP000190867">
    <property type="component" value="Unassembled WGS sequence"/>
</dbReference>
<dbReference type="GO" id="GO:0004252">
    <property type="term" value="F:serine-type endopeptidase activity"/>
    <property type="evidence" value="ECO:0007669"/>
    <property type="project" value="UniProtKB-UniRule"/>
</dbReference>
<dbReference type="PROSITE" id="PS51786">
    <property type="entry name" value="LON_PROTEOLYTIC"/>
    <property type="match status" value="1"/>
</dbReference>
<dbReference type="InterPro" id="IPR027065">
    <property type="entry name" value="Lon_Prtase"/>
</dbReference>
<comment type="catalytic activity">
    <reaction evidence="2">
        <text>Hydrolysis of proteins in presence of ATP.</text>
        <dbReference type="EC" id="3.4.21.53"/>
    </reaction>
</comment>
<dbReference type="RefSeq" id="WP_078237464.1">
    <property type="nucleotide sequence ID" value="NZ_MUYA01000013.1"/>
</dbReference>
<dbReference type="InterPro" id="IPR008269">
    <property type="entry name" value="Lon_proteolytic"/>
</dbReference>
<dbReference type="InterPro" id="IPR014721">
    <property type="entry name" value="Ribsml_uS5_D2-typ_fold_subgr"/>
</dbReference>
<keyword evidence="1 2" id="KW-0645">Protease</keyword>
<name>A0A1T0AQL7_9PAST</name>
<reference evidence="4 5" key="1">
    <citation type="submission" date="2017-02" db="EMBL/GenBank/DDBJ databases">
        <title>Draft genome sequence of Haemophilus paracuniculus CCUG 43573 type strain.</title>
        <authorList>
            <person name="Engstrom-Jakobsson H."/>
            <person name="Salva-Serra F."/>
            <person name="Thorell K."/>
            <person name="Gonzales-Siles L."/>
            <person name="Karlsson R."/>
            <person name="Boulund F."/>
            <person name="Engstrand L."/>
            <person name="Kristiansson E."/>
            <person name="Moore E."/>
        </authorList>
    </citation>
    <scope>NUCLEOTIDE SEQUENCE [LARGE SCALE GENOMIC DNA]</scope>
    <source>
        <strain evidence="4 5">CCUG 43573</strain>
    </source>
</reference>
<dbReference type="EMBL" id="MUYA01000013">
    <property type="protein sequence ID" value="OOR98329.1"/>
    <property type="molecule type" value="Genomic_DNA"/>
</dbReference>
<evidence type="ECO:0000259" key="3">
    <source>
        <dbReference type="PROSITE" id="PS51786"/>
    </source>
</evidence>
<dbReference type="PRINTS" id="PR00830">
    <property type="entry name" value="ENDOLAPTASE"/>
</dbReference>
<evidence type="ECO:0000313" key="5">
    <source>
        <dbReference type="Proteomes" id="UP000190867"/>
    </source>
</evidence>
<dbReference type="Gene3D" id="3.40.50.300">
    <property type="entry name" value="P-loop containing nucleotide triphosphate hydrolases"/>
    <property type="match status" value="1"/>
</dbReference>
<protein>
    <recommendedName>
        <fullName evidence="2">endopeptidase La</fullName>
        <ecNumber evidence="2">3.4.21.53</ecNumber>
    </recommendedName>
</protein>
<sequence length="546" mass="61527">MNLSPLRWQQLSANYSFSEAYQQVDFFDFQTACKQAFQQIQNAPFGSLLIVKSEILPEYLNEIEAYFNQLQNPTLLKTEYNKASLFGQTIFIPEQNRIETIEGIVQQADQKVLILSINSLLADISLWDKLKQALLFGEYQPYCANPIPQILAPIKSQFKLILLGSRDEIATLFNYDDTLYQFGQYTEVDTYLTLDQENIQQWINYLQTSANKWINKTFDKKDLSQFLQAYIRESERQDLISICPTLLRKHLIGIQEILKNPTACNVISSYFAYLENQSAKLNQFNLQDMLKQQIYIETDEEEIGQINGLSVVEFDGVPYAFGEPLRISCNVQYGDGEIVDIERKVELGGNLHSKGILLAQSCLADLLEFPTQLPFSATVAFEQSYGDIDGDSSSLAIFCVLVSALAKLPLPQGIAVTGAIDQFGNVLSVGGVNQKIEGFFNLCQARGLTGKQGVLIPQACIAHLSLKSELVEAVKQGQFSIWAISDVFEATELLLNTPFYPEEQSDKPALFDLIHQNIEQGQERDASGTMLAKFWQQASRLIRPNS</sequence>
<dbReference type="GO" id="GO:0030163">
    <property type="term" value="P:protein catabolic process"/>
    <property type="evidence" value="ECO:0007669"/>
    <property type="project" value="InterPro"/>
</dbReference>
<evidence type="ECO:0000256" key="2">
    <source>
        <dbReference type="PROSITE-ProRule" id="PRU01122"/>
    </source>
</evidence>
<dbReference type="Gene3D" id="3.30.230.10">
    <property type="match status" value="1"/>
</dbReference>
<dbReference type="GO" id="GO:0004176">
    <property type="term" value="F:ATP-dependent peptidase activity"/>
    <property type="evidence" value="ECO:0007669"/>
    <property type="project" value="UniProtKB-UniRule"/>
</dbReference>
<dbReference type="InterPro" id="IPR020568">
    <property type="entry name" value="Ribosomal_Su5_D2-typ_SF"/>
</dbReference>
<dbReference type="InterPro" id="IPR027417">
    <property type="entry name" value="P-loop_NTPase"/>
</dbReference>
<proteinExistence type="inferred from homology"/>
<feature type="active site" evidence="2">
    <location>
        <position position="435"/>
    </location>
</feature>
<dbReference type="AlphaFoldDB" id="A0A1T0AQL7"/>
<evidence type="ECO:0000313" key="4">
    <source>
        <dbReference type="EMBL" id="OOR98329.1"/>
    </source>
</evidence>
<gene>
    <name evidence="4" type="ORF">B0187_08640</name>
</gene>
<comment type="similarity">
    <text evidence="2">Belongs to the peptidase S16 family.</text>
</comment>
<keyword evidence="2" id="KW-0378">Hydrolase</keyword>
<dbReference type="Pfam" id="PF13654">
    <property type="entry name" value="AAA_32"/>
    <property type="match status" value="1"/>
</dbReference>
<dbReference type="GO" id="GO:0005524">
    <property type="term" value="F:ATP binding"/>
    <property type="evidence" value="ECO:0007669"/>
    <property type="project" value="InterPro"/>
</dbReference>
<dbReference type="OrthoDB" id="9758568at2"/>
<organism evidence="4 5">
    <name type="scientific">Haemophilus paracuniculus</name>
    <dbReference type="NCBI Taxonomy" id="734"/>
    <lineage>
        <taxon>Bacteria</taxon>
        <taxon>Pseudomonadati</taxon>
        <taxon>Pseudomonadota</taxon>
        <taxon>Gammaproteobacteria</taxon>
        <taxon>Pasteurellales</taxon>
        <taxon>Pasteurellaceae</taxon>
        <taxon>Haemophilus</taxon>
    </lineage>
</organism>
<dbReference type="STRING" id="734.B0187_08640"/>
<comment type="caution">
    <text evidence="4">The sequence shown here is derived from an EMBL/GenBank/DDBJ whole genome shotgun (WGS) entry which is preliminary data.</text>
</comment>
<dbReference type="InterPro" id="IPR041699">
    <property type="entry name" value="AAA_32"/>
</dbReference>
<dbReference type="PANTHER" id="PTHR10046">
    <property type="entry name" value="ATP DEPENDENT LON PROTEASE FAMILY MEMBER"/>
    <property type="match status" value="1"/>
</dbReference>
<keyword evidence="5" id="KW-1185">Reference proteome</keyword>
<evidence type="ECO:0000256" key="1">
    <source>
        <dbReference type="ARBA" id="ARBA00022670"/>
    </source>
</evidence>
<feature type="domain" description="Lon proteolytic" evidence="3">
    <location>
        <begin position="300"/>
        <end position="497"/>
    </location>
</feature>
<dbReference type="Pfam" id="PF05362">
    <property type="entry name" value="Lon_C"/>
    <property type="match status" value="1"/>
</dbReference>
<feature type="active site" evidence="2">
    <location>
        <position position="392"/>
    </location>
</feature>
<dbReference type="GO" id="GO:0006508">
    <property type="term" value="P:proteolysis"/>
    <property type="evidence" value="ECO:0007669"/>
    <property type="project" value="UniProtKB-KW"/>
</dbReference>
<keyword evidence="2" id="KW-0720">Serine protease</keyword>